<dbReference type="Pfam" id="PF13561">
    <property type="entry name" value="adh_short_C2"/>
    <property type="match status" value="1"/>
</dbReference>
<dbReference type="PANTHER" id="PTHR42879">
    <property type="entry name" value="3-OXOACYL-(ACYL-CARRIER-PROTEIN) REDUCTASE"/>
    <property type="match status" value="1"/>
</dbReference>
<reference evidence="2 3" key="1">
    <citation type="submission" date="2020-08" db="EMBL/GenBank/DDBJ databases">
        <title>Genomic Encyclopedia of Type Strains, Phase IV (KMG-IV): sequencing the most valuable type-strain genomes for metagenomic binning, comparative biology and taxonomic classification.</title>
        <authorList>
            <person name="Goeker M."/>
        </authorList>
    </citation>
    <scope>NUCLEOTIDE SEQUENCE [LARGE SCALE GENOMIC DNA]</scope>
    <source>
        <strain evidence="2 3">DSM 7465</strain>
    </source>
</reference>
<dbReference type="InterPro" id="IPR036291">
    <property type="entry name" value="NAD(P)-bd_dom_sf"/>
</dbReference>
<dbReference type="PRINTS" id="PR00081">
    <property type="entry name" value="GDHRDH"/>
</dbReference>
<accession>A0A840HSR3</accession>
<sequence length="250" mass="25903">MNERELEGKCALVTGGTRGIGKAVVFALAAKGASVAFSYHSSAAEAEAIVTELERQGVRAKAFQADQGDPSAAQQLVDDVVEAFGRLDILVNNAGLAHLQRLGEAHDYSELDRIWAVNTLGVVATIRAAAHVMADEGRIITIGSGSGSRAGMPTAADYCGSKAAVAGYSRGAAHDLAPRKITVNVIQSGMMNTEMAHGMPESEKARISAAIPLKRFGELSEISALVTFLASPDAAYITGATLAIDGAYSA</sequence>
<evidence type="ECO:0000313" key="2">
    <source>
        <dbReference type="EMBL" id="MBB4640649.1"/>
    </source>
</evidence>
<name>A0A840HSR3_9SPHN</name>
<gene>
    <name evidence="2" type="ORF">HNQ99_000942</name>
</gene>
<comment type="caution">
    <text evidence="2">The sequence shown here is derived from an EMBL/GenBank/DDBJ whole genome shotgun (WGS) entry which is preliminary data.</text>
</comment>
<dbReference type="RefSeq" id="WP_184474492.1">
    <property type="nucleotide sequence ID" value="NZ_JACHOV010000003.1"/>
</dbReference>
<dbReference type="InterPro" id="IPR002347">
    <property type="entry name" value="SDR_fam"/>
</dbReference>
<evidence type="ECO:0000313" key="3">
    <source>
        <dbReference type="Proteomes" id="UP000575068"/>
    </source>
</evidence>
<comment type="similarity">
    <text evidence="1">Belongs to the short-chain dehydrogenases/reductases (SDR) family.</text>
</comment>
<dbReference type="PANTHER" id="PTHR42879:SF2">
    <property type="entry name" value="3-OXOACYL-[ACYL-CARRIER-PROTEIN] REDUCTASE FABG"/>
    <property type="match status" value="1"/>
</dbReference>
<keyword evidence="3" id="KW-1185">Reference proteome</keyword>
<dbReference type="InterPro" id="IPR050259">
    <property type="entry name" value="SDR"/>
</dbReference>
<organism evidence="2 3">
    <name type="scientific">Rhizorhapis suberifaciens</name>
    <name type="common">corky root of lettuce</name>
    <dbReference type="NCBI Taxonomy" id="13656"/>
    <lineage>
        <taxon>Bacteria</taxon>
        <taxon>Pseudomonadati</taxon>
        <taxon>Pseudomonadota</taxon>
        <taxon>Alphaproteobacteria</taxon>
        <taxon>Sphingomonadales</taxon>
        <taxon>Sphingomonadaceae</taxon>
        <taxon>Rhizorhapis</taxon>
    </lineage>
</organism>
<dbReference type="PRINTS" id="PR00080">
    <property type="entry name" value="SDRFAMILY"/>
</dbReference>
<dbReference type="AlphaFoldDB" id="A0A840HSR3"/>
<dbReference type="Proteomes" id="UP000575068">
    <property type="component" value="Unassembled WGS sequence"/>
</dbReference>
<protein>
    <submittedName>
        <fullName evidence="2">NAD(P)-dependent dehydrogenase (Short-subunit alcohol dehydrogenase family)</fullName>
    </submittedName>
</protein>
<dbReference type="FunFam" id="3.40.50.720:FF:000084">
    <property type="entry name" value="Short-chain dehydrogenase reductase"/>
    <property type="match status" value="1"/>
</dbReference>
<dbReference type="SUPFAM" id="SSF51735">
    <property type="entry name" value="NAD(P)-binding Rossmann-fold domains"/>
    <property type="match status" value="1"/>
</dbReference>
<dbReference type="EMBL" id="JACHOV010000003">
    <property type="protein sequence ID" value="MBB4640649.1"/>
    <property type="molecule type" value="Genomic_DNA"/>
</dbReference>
<dbReference type="Gene3D" id="3.40.50.720">
    <property type="entry name" value="NAD(P)-binding Rossmann-like Domain"/>
    <property type="match status" value="1"/>
</dbReference>
<proteinExistence type="inferred from homology"/>
<evidence type="ECO:0000256" key="1">
    <source>
        <dbReference type="ARBA" id="ARBA00006484"/>
    </source>
</evidence>